<dbReference type="GO" id="GO:0008881">
    <property type="term" value="F:glutamate racemase activity"/>
    <property type="evidence" value="ECO:0007669"/>
    <property type="project" value="TreeGrafter"/>
</dbReference>
<dbReference type="InterPro" id="IPR001920">
    <property type="entry name" value="Asp/Glu_race"/>
</dbReference>
<proteinExistence type="predicted"/>
<dbReference type="Gene3D" id="3.40.50.1860">
    <property type="match status" value="2"/>
</dbReference>
<dbReference type="SUPFAM" id="SSF53681">
    <property type="entry name" value="Aspartate/glutamate racemase"/>
    <property type="match status" value="2"/>
</dbReference>
<dbReference type="GO" id="GO:0009252">
    <property type="term" value="P:peptidoglycan biosynthetic process"/>
    <property type="evidence" value="ECO:0007669"/>
    <property type="project" value="TreeGrafter"/>
</dbReference>
<dbReference type="KEGG" id="mind:mvi_61010"/>
<organism evidence="2 3">
    <name type="scientific">Methylobacterium indicum</name>
    <dbReference type="NCBI Taxonomy" id="1775910"/>
    <lineage>
        <taxon>Bacteria</taxon>
        <taxon>Pseudomonadati</taxon>
        <taxon>Pseudomonadota</taxon>
        <taxon>Alphaproteobacteria</taxon>
        <taxon>Hyphomicrobiales</taxon>
        <taxon>Methylobacteriaceae</taxon>
        <taxon>Methylobacterium</taxon>
    </lineage>
</organism>
<gene>
    <name evidence="2" type="primary">murI_2</name>
    <name evidence="2" type="ORF">mvi_61010</name>
</gene>
<keyword evidence="2" id="KW-0614">Plasmid</keyword>
<dbReference type="AlphaFoldDB" id="A0A8H8WZQ4"/>
<dbReference type="PANTHER" id="PTHR21198:SF2">
    <property type="entry name" value="GLUTAMATE RACEMASE"/>
    <property type="match status" value="1"/>
</dbReference>
<dbReference type="PANTHER" id="PTHR21198">
    <property type="entry name" value="GLUTAMATE RACEMASE"/>
    <property type="match status" value="1"/>
</dbReference>
<evidence type="ECO:0000256" key="1">
    <source>
        <dbReference type="ARBA" id="ARBA00023235"/>
    </source>
</evidence>
<protein>
    <submittedName>
        <fullName evidence="2">Glutamate racemase</fullName>
    </submittedName>
</protein>
<evidence type="ECO:0000313" key="3">
    <source>
        <dbReference type="Proteomes" id="UP000663508"/>
    </source>
</evidence>
<dbReference type="Proteomes" id="UP000663508">
    <property type="component" value="Plasmid pVL1_1"/>
</dbReference>
<dbReference type="Pfam" id="PF01177">
    <property type="entry name" value="Asp_Glu_race"/>
    <property type="match status" value="1"/>
</dbReference>
<dbReference type="RefSeq" id="WP_207183818.1">
    <property type="nucleotide sequence ID" value="NZ_AP024146.1"/>
</dbReference>
<reference evidence="2" key="1">
    <citation type="submission" date="2020-11" db="EMBL/GenBank/DDBJ databases">
        <title>Complete genome sequence of a novel pathogenic Methylobacterium strain isolated from rice in Vietnam.</title>
        <authorList>
            <person name="Lai K."/>
            <person name="Okazaki S."/>
            <person name="Higashi K."/>
            <person name="Mori H."/>
            <person name="Toyoda A."/>
            <person name="Kurokawa K."/>
        </authorList>
    </citation>
    <scope>NUCLEOTIDE SEQUENCE</scope>
    <source>
        <strain evidence="2">VL1</strain>
        <plasmid evidence="2">pVL1_1</plasmid>
    </source>
</reference>
<dbReference type="EMBL" id="AP024146">
    <property type="protein sequence ID" value="BCM87640.1"/>
    <property type="molecule type" value="Genomic_DNA"/>
</dbReference>
<evidence type="ECO:0000313" key="2">
    <source>
        <dbReference type="EMBL" id="BCM87640.1"/>
    </source>
</evidence>
<geneLocation type="plasmid" evidence="2 3">
    <name>pVL1_1</name>
</geneLocation>
<keyword evidence="1" id="KW-0413">Isomerase</keyword>
<sequence length="276" mass="30604">MIGVFDFGSGGLAVLREFQSSMPDEEFIYLGDHMSAPYGIATPDELYALTTQSLERLFELGCSLVVIACNTAVAVGLKKIQDKWLPTFHPNREVIGVVEPVAATVGEVLNLLDSSEKQKRKTRNIAVFATQYTVNSSVFVSEIHSCRPDALIHQQICNGLAALIENGSSEENLREMIRLFVNNLLKKIHAAPDVCVLGCTHYSLVEHIWKSELPNSTRIVSQPIACARHLSRYVWSHPKHLTMTGKPARMYTTGDPRAASERATLFYGRKVVFEAA</sequence>
<accession>A0A8H8WZQ4</accession>
<name>A0A8H8WZQ4_9HYPH</name>
<dbReference type="InterPro" id="IPR015942">
    <property type="entry name" value="Asp/Glu/hydantoin_racemase"/>
</dbReference>